<dbReference type="VEuPathDB" id="FungiDB:DIURU_000062"/>
<evidence type="ECO:0000259" key="10">
    <source>
        <dbReference type="PROSITE" id="PS50174"/>
    </source>
</evidence>
<feature type="region of interest" description="Disordered" evidence="9">
    <location>
        <begin position="502"/>
        <end position="525"/>
    </location>
</feature>
<dbReference type="SMART" id="SM00443">
    <property type="entry name" value="G_patch"/>
    <property type="match status" value="1"/>
</dbReference>
<dbReference type="OrthoDB" id="21470at2759"/>
<evidence type="ECO:0000256" key="9">
    <source>
        <dbReference type="SAM" id="MobiDB-lite"/>
    </source>
</evidence>
<dbReference type="InterPro" id="IPR000467">
    <property type="entry name" value="G_patch_dom"/>
</dbReference>
<gene>
    <name evidence="11" type="ORF">DIURU_000062</name>
</gene>
<dbReference type="PROSITE" id="PS50174">
    <property type="entry name" value="G_PATCH"/>
    <property type="match status" value="1"/>
</dbReference>
<dbReference type="EMBL" id="SWFT01000004">
    <property type="protein sequence ID" value="KAA8908749.1"/>
    <property type="molecule type" value="Genomic_DNA"/>
</dbReference>
<feature type="compositionally biased region" description="Acidic residues" evidence="9">
    <location>
        <begin position="157"/>
        <end position="214"/>
    </location>
</feature>
<comment type="caution">
    <text evidence="11">The sequence shown here is derived from an EMBL/GenBank/DDBJ whole genome shotgun (WGS) entry which is preliminary data.</text>
</comment>
<keyword evidence="5" id="KW-0963">Cytoplasm</keyword>
<feature type="region of interest" description="Disordered" evidence="9">
    <location>
        <begin position="350"/>
        <end position="371"/>
    </location>
</feature>
<evidence type="ECO:0000256" key="1">
    <source>
        <dbReference type="ARBA" id="ARBA00004123"/>
    </source>
</evidence>
<dbReference type="GO" id="GO:0005634">
    <property type="term" value="C:nucleus"/>
    <property type="evidence" value="ECO:0007669"/>
    <property type="project" value="UniProtKB-SubCell"/>
</dbReference>
<accession>A0A642UZY6</accession>
<feature type="region of interest" description="Disordered" evidence="9">
    <location>
        <begin position="389"/>
        <end position="410"/>
    </location>
</feature>
<feature type="compositionally biased region" description="Basic and acidic residues" evidence="9">
    <location>
        <begin position="215"/>
        <end position="224"/>
    </location>
</feature>
<dbReference type="GO" id="GO:0006397">
    <property type="term" value="P:mRNA processing"/>
    <property type="evidence" value="ECO:0007669"/>
    <property type="project" value="UniProtKB-KW"/>
</dbReference>
<keyword evidence="6" id="KW-0507">mRNA processing</keyword>
<reference evidence="11 12" key="1">
    <citation type="submission" date="2019-07" db="EMBL/GenBank/DDBJ databases">
        <title>Genome assembly of two rare yeast pathogens: Diutina rugosa and Trichomonascus ciferrii.</title>
        <authorList>
            <person name="Mixao V."/>
            <person name="Saus E."/>
            <person name="Hansen A."/>
            <person name="Lass-Flor C."/>
            <person name="Gabaldon T."/>
        </authorList>
    </citation>
    <scope>NUCLEOTIDE SEQUENCE [LARGE SCALE GENOMIC DNA]</scope>
    <source>
        <strain evidence="11 12">CBS 613</strain>
    </source>
</reference>
<dbReference type="GO" id="GO:0005737">
    <property type="term" value="C:cytoplasm"/>
    <property type="evidence" value="ECO:0007669"/>
    <property type="project" value="UniProtKB-SubCell"/>
</dbReference>
<feature type="region of interest" description="Disordered" evidence="9">
    <location>
        <begin position="143"/>
        <end position="269"/>
    </location>
</feature>
<dbReference type="PANTHER" id="PTHR14195">
    <property type="entry name" value="G PATCH DOMAIN CONTAINING PROTEIN 2"/>
    <property type="match status" value="1"/>
</dbReference>
<feature type="domain" description="G-patch" evidence="10">
    <location>
        <begin position="744"/>
        <end position="788"/>
    </location>
</feature>
<proteinExistence type="inferred from homology"/>
<evidence type="ECO:0000313" key="11">
    <source>
        <dbReference type="EMBL" id="KAA8908749.1"/>
    </source>
</evidence>
<evidence type="ECO:0000256" key="8">
    <source>
        <dbReference type="ARBA" id="ARBA00023242"/>
    </source>
</evidence>
<feature type="compositionally biased region" description="Basic residues" evidence="9">
    <location>
        <begin position="51"/>
        <end position="63"/>
    </location>
</feature>
<evidence type="ECO:0000256" key="2">
    <source>
        <dbReference type="ARBA" id="ARBA00004496"/>
    </source>
</evidence>
<keyword evidence="12" id="KW-1185">Reference proteome</keyword>
<dbReference type="AlphaFoldDB" id="A0A642UZY6"/>
<feature type="compositionally biased region" description="Basic residues" evidence="9">
    <location>
        <begin position="1"/>
        <end position="15"/>
    </location>
</feature>
<feature type="compositionally biased region" description="Gly residues" evidence="9">
    <location>
        <begin position="16"/>
        <end position="46"/>
    </location>
</feature>
<evidence type="ECO:0000256" key="3">
    <source>
        <dbReference type="ARBA" id="ARBA00010306"/>
    </source>
</evidence>
<dbReference type="InterPro" id="IPR034082">
    <property type="entry name" value="R3H_G-patch"/>
</dbReference>
<dbReference type="Proteomes" id="UP000449547">
    <property type="component" value="Unassembled WGS sequence"/>
</dbReference>
<dbReference type="InterPro" id="IPR051189">
    <property type="entry name" value="Splicing_assoc_domain"/>
</dbReference>
<dbReference type="Pfam" id="PF01585">
    <property type="entry name" value="G-patch"/>
    <property type="match status" value="1"/>
</dbReference>
<dbReference type="GO" id="GO:0008380">
    <property type="term" value="P:RNA splicing"/>
    <property type="evidence" value="ECO:0007669"/>
    <property type="project" value="UniProtKB-KW"/>
</dbReference>
<dbReference type="CDD" id="cd02646">
    <property type="entry name" value="R3H_G-patch"/>
    <property type="match status" value="1"/>
</dbReference>
<sequence>MPAKRGGRRGGRRGGGRGGHNGRGGRGARAGRGGRDGGFSRGGGESSGPRSKPKQRNFNKRGRYGIPDDVPMLMDLSEPKPNTFAYFGRRQVQEDAKSKGPLRNRPVEFIRAKEVYDPNRELFHKLTSVELVDPDSVEIHNLSIEPTPEQGPTPDEVSVDEDIPVESVEDESEEVDEEMAEEEVEILSNEESDEEDEELVEEEREIISIDESEEEHDKLVEGHMEITANDDADTEESEGEAEVEEEKNEKEDEEEDEDDDDNKDDDAFDLVFDNEPDMYIATHMPKRFAAQQELGPNIEHNSTLTIGKVQLDTSYDDDGNLYVDTRQLKRSQRARGMKLDNLNFEKMAPKHYKFETSSEDDDDDDDDDDYDGEDVVRFAEEIIVQGEANFRPKKKAQSSTTSETDATPEYGFLPEDFDFDVGRVSIDNVRFGISNSYHVRNCDLCGDDTTYAWVEEEELHEYLVANGVKPHRLDAFMKYACGDLLSQEYEEQPNYSDVYISETSEEDDEDDDDEEEDSDDEEQEGENIDMLLALAGSKSFRDQDFVPIEGSSKTRGTGRKKQLNLDEYDIDTELMEALQEQYRARREGKKRRKEQQLADAILNHDMLIKYAYSMHIKEIKSEFEDLLRDDERETMSFPPLDPHGNKTIVKLAGLYNMKSSRCGKTHQYIKVSKGKNTYTSYPSYDLINRVLRQRPRFPRRDVKEPRGPGKGEGKGGKGPRGEAGPGPHVREGDIVGEQAPEIGQENIGRRLLEKLGWKYGEGLGMNNKGINQPVVARVKKSKLGLKTQ</sequence>
<comment type="subcellular location">
    <subcellularLocation>
        <location evidence="2">Cytoplasm</location>
    </subcellularLocation>
    <subcellularLocation>
        <location evidence="1">Nucleus</location>
    </subcellularLocation>
</comment>
<organism evidence="11 12">
    <name type="scientific">Diutina rugosa</name>
    <name type="common">Yeast</name>
    <name type="synonym">Candida rugosa</name>
    <dbReference type="NCBI Taxonomy" id="5481"/>
    <lineage>
        <taxon>Eukaryota</taxon>
        <taxon>Fungi</taxon>
        <taxon>Dikarya</taxon>
        <taxon>Ascomycota</taxon>
        <taxon>Saccharomycotina</taxon>
        <taxon>Pichiomycetes</taxon>
        <taxon>Debaryomycetaceae</taxon>
        <taxon>Diutina</taxon>
    </lineage>
</organism>
<dbReference type="GeneID" id="54778715"/>
<evidence type="ECO:0000256" key="6">
    <source>
        <dbReference type="ARBA" id="ARBA00022664"/>
    </source>
</evidence>
<feature type="compositionally biased region" description="Basic and acidic residues" evidence="9">
    <location>
        <begin position="698"/>
        <end position="715"/>
    </location>
</feature>
<comment type="similarity">
    <text evidence="3">Belongs to the SQS1 family.</text>
</comment>
<feature type="compositionally biased region" description="Acidic residues" evidence="9">
    <location>
        <begin position="228"/>
        <end position="269"/>
    </location>
</feature>
<keyword evidence="7" id="KW-0508">mRNA splicing</keyword>
<evidence type="ECO:0000256" key="4">
    <source>
        <dbReference type="ARBA" id="ARBA00018964"/>
    </source>
</evidence>
<dbReference type="GO" id="GO:0003676">
    <property type="term" value="F:nucleic acid binding"/>
    <property type="evidence" value="ECO:0007669"/>
    <property type="project" value="InterPro"/>
</dbReference>
<name>A0A642UZY6_DIURU</name>
<feature type="compositionally biased region" description="Acidic residues" evidence="9">
    <location>
        <begin position="503"/>
        <end position="525"/>
    </location>
</feature>
<dbReference type="OMA" id="QTIANEH"/>
<feature type="region of interest" description="Disordered" evidence="9">
    <location>
        <begin position="692"/>
        <end position="745"/>
    </location>
</feature>
<feature type="compositionally biased region" description="Acidic residues" evidence="9">
    <location>
        <begin position="357"/>
        <end position="371"/>
    </location>
</feature>
<evidence type="ECO:0000313" key="12">
    <source>
        <dbReference type="Proteomes" id="UP000449547"/>
    </source>
</evidence>
<evidence type="ECO:0000256" key="5">
    <source>
        <dbReference type="ARBA" id="ARBA00022490"/>
    </source>
</evidence>
<feature type="region of interest" description="Disordered" evidence="9">
    <location>
        <begin position="1"/>
        <end position="77"/>
    </location>
</feature>
<evidence type="ECO:0000256" key="7">
    <source>
        <dbReference type="ARBA" id="ARBA00023187"/>
    </source>
</evidence>
<keyword evidence="8" id="KW-0539">Nucleus</keyword>
<protein>
    <recommendedName>
        <fullName evidence="4">Protein SQS1</fullName>
    </recommendedName>
</protein>
<dbReference type="RefSeq" id="XP_034015177.1">
    <property type="nucleotide sequence ID" value="XM_034158888.1"/>
</dbReference>